<dbReference type="STRING" id="593750.Metfor_1307"/>
<reference evidence="2 3" key="2">
    <citation type="journal article" date="2014" name="Genome Announc.">
        <title>Complete Genome Sequence of Methanoregula formicica SMSPT, a Mesophilic Hydrogenotrophic Methanogen Isolated from a Methanogenic Upflow Anaerobic Sludge Blanket Reactor.</title>
        <authorList>
            <person name="Yamamoto K."/>
            <person name="Tamaki H."/>
            <person name="Cadillo-Quiroz H."/>
            <person name="Imachi H."/>
            <person name="Kyrpides N."/>
            <person name="Woyke T."/>
            <person name="Goodwin L."/>
            <person name="Zinder S.H."/>
            <person name="Kamagata Y."/>
            <person name="Liu W.T."/>
        </authorList>
    </citation>
    <scope>NUCLEOTIDE SEQUENCE [LARGE SCALE GENOMIC DNA]</scope>
    <source>
        <strain evidence="3">DSM 22288 / NBRC 105244 / SMSP</strain>
    </source>
</reference>
<dbReference type="Pfam" id="PF08666">
    <property type="entry name" value="SAF"/>
    <property type="match status" value="1"/>
</dbReference>
<evidence type="ECO:0000313" key="2">
    <source>
        <dbReference type="EMBL" id="AGB02349.1"/>
    </source>
</evidence>
<dbReference type="InterPro" id="IPR036732">
    <property type="entry name" value="AFP_Neu5c_C_sf"/>
</dbReference>
<name>L0HGZ8_METFS</name>
<dbReference type="InterPro" id="IPR013132">
    <property type="entry name" value="PseI/NeuA/B-like_N"/>
</dbReference>
<dbReference type="GO" id="GO:0047444">
    <property type="term" value="F:N-acylneuraminate-9-phosphate synthase activity"/>
    <property type="evidence" value="ECO:0007669"/>
    <property type="project" value="TreeGrafter"/>
</dbReference>
<dbReference type="Pfam" id="PF03102">
    <property type="entry name" value="NeuB"/>
    <property type="match status" value="1"/>
</dbReference>
<dbReference type="eggNOG" id="arCOG01050">
    <property type="taxonomic scope" value="Archaea"/>
</dbReference>
<dbReference type="Gene3D" id="3.90.1210.10">
    <property type="entry name" value="Antifreeze-like/N-acetylneuraminic acid synthase C-terminal domain"/>
    <property type="match status" value="1"/>
</dbReference>
<protein>
    <submittedName>
        <fullName evidence="2">N-acetylneuraminate synthase</fullName>
    </submittedName>
</protein>
<dbReference type="InterPro" id="IPR006190">
    <property type="entry name" value="SAF_AFP_Neu5Ac"/>
</dbReference>
<feature type="domain" description="AFP-like" evidence="1">
    <location>
        <begin position="291"/>
        <end position="347"/>
    </location>
</feature>
<dbReference type="PANTHER" id="PTHR42966">
    <property type="entry name" value="N-ACETYLNEURAMINATE SYNTHASE"/>
    <property type="match status" value="1"/>
</dbReference>
<accession>L0HGZ8</accession>
<dbReference type="GO" id="GO:0016051">
    <property type="term" value="P:carbohydrate biosynthetic process"/>
    <property type="evidence" value="ECO:0007669"/>
    <property type="project" value="InterPro"/>
</dbReference>
<dbReference type="AlphaFoldDB" id="L0HGZ8"/>
<dbReference type="CDD" id="cd11615">
    <property type="entry name" value="SAF_NeuB_like"/>
    <property type="match status" value="1"/>
</dbReference>
<reference evidence="3" key="1">
    <citation type="submission" date="2011-12" db="EMBL/GenBank/DDBJ databases">
        <title>Complete sequence of Methanoregula formicicum SMSP.</title>
        <authorList>
            <person name="Lucas S."/>
            <person name="Han J."/>
            <person name="Lapidus A."/>
            <person name="Cheng J.-F."/>
            <person name="Goodwin L."/>
            <person name="Pitluck S."/>
            <person name="Peters L."/>
            <person name="Ovchinnikova G."/>
            <person name="Teshima H."/>
            <person name="Detter J.C."/>
            <person name="Han C."/>
            <person name="Tapia R."/>
            <person name="Land M."/>
            <person name="Hauser L."/>
            <person name="Kyrpides N."/>
            <person name="Ivanova N."/>
            <person name="Pagani I."/>
            <person name="Imachi H."/>
            <person name="Tamaki H."/>
            <person name="Sekiguchi Y."/>
            <person name="Kamagata Y."/>
            <person name="Cadillo-Quiroz H."/>
            <person name="Zinder S."/>
            <person name="Liu W.-T."/>
            <person name="Woyke T."/>
        </authorList>
    </citation>
    <scope>NUCLEOTIDE SEQUENCE [LARGE SCALE GENOMIC DNA]</scope>
    <source>
        <strain evidence="3">DSM 22288 / NBRC 105244 / SMSP</strain>
    </source>
</reference>
<proteinExistence type="predicted"/>
<sequence length="347" mass="38309">MITLGNKKIGDGEPCFIIAEAGINHNGDIALAKSLIDAAFSAKADAVKFQTFNTDSLVTADAQKAEYQKESGSSTETQYAMLKKLELTKNDFKILSEYAKKKGIIFLSTGFDDESIEILIHLKIPAFKIPSGEITNLPLLKKIAQTHKPVILSTGMATLEEIRDAVDFLKKNGCRDIILLHCTSSYPAPFNSVNLRVIGSLRKEFNVPVGYSDHTKGTKIPVAAVALGACVVEKHMTVDRSLPGPDHKASIEPHEFRRMVESIRNVEMALGSENKAVQECEQSNRNLVRKSIVAKKIIRKGSVFSEEMFTLKRPGTGIEPRYITQLIGKSAKCDIRKDSVITWDMVE</sequence>
<evidence type="ECO:0000259" key="1">
    <source>
        <dbReference type="PROSITE" id="PS50844"/>
    </source>
</evidence>
<dbReference type="PROSITE" id="PS50844">
    <property type="entry name" value="AFP_LIKE"/>
    <property type="match status" value="1"/>
</dbReference>
<dbReference type="SUPFAM" id="SSF51569">
    <property type="entry name" value="Aldolase"/>
    <property type="match status" value="1"/>
</dbReference>
<dbReference type="InterPro" id="IPR013974">
    <property type="entry name" value="SAF"/>
</dbReference>
<dbReference type="EMBL" id="CP003167">
    <property type="protein sequence ID" value="AGB02349.1"/>
    <property type="molecule type" value="Genomic_DNA"/>
</dbReference>
<dbReference type="InParanoid" id="L0HGZ8"/>
<dbReference type="InterPro" id="IPR057736">
    <property type="entry name" value="SAF_PseI/NeuA/NeuB"/>
</dbReference>
<dbReference type="SUPFAM" id="SSF51269">
    <property type="entry name" value="AFP III-like domain"/>
    <property type="match status" value="1"/>
</dbReference>
<dbReference type="SMART" id="SM00858">
    <property type="entry name" value="SAF"/>
    <property type="match status" value="1"/>
</dbReference>
<dbReference type="GeneID" id="14310620"/>
<dbReference type="InterPro" id="IPR051690">
    <property type="entry name" value="PseI-like"/>
</dbReference>
<dbReference type="HOGENOM" id="CLU_040465_0_0_2"/>
<dbReference type="Gene3D" id="3.20.20.70">
    <property type="entry name" value="Aldolase class I"/>
    <property type="match status" value="1"/>
</dbReference>
<dbReference type="RefSeq" id="WP_015285312.1">
    <property type="nucleotide sequence ID" value="NC_019943.1"/>
</dbReference>
<dbReference type="Proteomes" id="UP000010824">
    <property type="component" value="Chromosome"/>
</dbReference>
<dbReference type="OrthoDB" id="71219at2157"/>
<organism evidence="2 3">
    <name type="scientific">Methanoregula formicica (strain DSM 22288 / NBRC 105244 / SMSP)</name>
    <dbReference type="NCBI Taxonomy" id="593750"/>
    <lineage>
        <taxon>Archaea</taxon>
        <taxon>Methanobacteriati</taxon>
        <taxon>Methanobacteriota</taxon>
        <taxon>Stenosarchaea group</taxon>
        <taxon>Methanomicrobia</taxon>
        <taxon>Methanomicrobiales</taxon>
        <taxon>Methanoregulaceae</taxon>
        <taxon>Methanoregula</taxon>
    </lineage>
</organism>
<evidence type="ECO:0000313" key="3">
    <source>
        <dbReference type="Proteomes" id="UP000010824"/>
    </source>
</evidence>
<dbReference type="FunCoup" id="L0HGZ8">
    <property type="interactions" value="99"/>
</dbReference>
<gene>
    <name evidence="2" type="ordered locus">Metfor_1307</name>
</gene>
<dbReference type="InterPro" id="IPR013785">
    <property type="entry name" value="Aldolase_TIM"/>
</dbReference>
<dbReference type="InterPro" id="IPR020007">
    <property type="entry name" value="NeuB/NeuA"/>
</dbReference>
<dbReference type="NCBIfam" id="TIGR03569">
    <property type="entry name" value="NeuB_NnaB"/>
    <property type="match status" value="1"/>
</dbReference>
<keyword evidence="3" id="KW-1185">Reference proteome</keyword>
<dbReference type="PANTHER" id="PTHR42966:SF1">
    <property type="entry name" value="SIALIC ACID SYNTHASE"/>
    <property type="match status" value="1"/>
</dbReference>
<dbReference type="KEGG" id="mfo:Metfor_1307"/>